<evidence type="ECO:0000313" key="2">
    <source>
        <dbReference type="EMBL" id="VTP10252.1"/>
    </source>
</evidence>
<gene>
    <name evidence="2" type="ORF">BIN_B_04594</name>
</gene>
<feature type="domain" description="SseB protein N-terminal" evidence="1">
    <location>
        <begin position="142"/>
        <end position="245"/>
    </location>
</feature>
<reference evidence="2" key="1">
    <citation type="submission" date="2019-05" db="EMBL/GenBank/DDBJ databases">
        <authorList>
            <person name="Naeem R."/>
            <person name="Antony C."/>
            <person name="Guan Q."/>
        </authorList>
    </citation>
    <scope>NUCLEOTIDE SEQUENCE</scope>
    <source>
        <strain evidence="2">1</strain>
    </source>
</reference>
<protein>
    <recommendedName>
        <fullName evidence="1">SseB protein N-terminal domain-containing protein</fullName>
    </recommendedName>
</protein>
<evidence type="ECO:0000259" key="1">
    <source>
        <dbReference type="Pfam" id="PF07179"/>
    </source>
</evidence>
<dbReference type="EMBL" id="LR589652">
    <property type="protein sequence ID" value="VTP10252.1"/>
    <property type="molecule type" value="Genomic_DNA"/>
</dbReference>
<dbReference type="InterPro" id="IPR009839">
    <property type="entry name" value="SseB_N"/>
</dbReference>
<dbReference type="KEGG" id="msn:LI99_06550"/>
<organism evidence="2">
    <name type="scientific">Mycolicibacterium smegmatis</name>
    <name type="common">Mycobacterium smegmatis</name>
    <dbReference type="NCBI Taxonomy" id="1772"/>
    <lineage>
        <taxon>Bacteria</taxon>
        <taxon>Bacillati</taxon>
        <taxon>Actinomycetota</taxon>
        <taxon>Actinomycetes</taxon>
        <taxon>Mycobacteriales</taxon>
        <taxon>Mycobacteriaceae</taxon>
        <taxon>Mycolicibacterium</taxon>
    </lineage>
</organism>
<dbReference type="AlphaFoldDB" id="A0A653FM21"/>
<dbReference type="Pfam" id="PF07179">
    <property type="entry name" value="SseB"/>
    <property type="match status" value="2"/>
</dbReference>
<name>A0A653FM21_MYCSM</name>
<sequence>MDLVDNTAVRHAVHAFAAEPGPTRLYEVLRVCMYGDLLFDITGSDPPVDGAYPPGARMQIRAGNGPDGRSALFAFTSNAEIARVHPPGTPTQSMVTTAPGALEYARHHRAGWLYIDPAGPTCALADREIDFVLRNPRNEPLKTVLAQHHTEHADRDDVLRTLRQDGPLLLAVDDTDGSTKVAGQRMGDGTTALLGFTSAAEILAHNASDGVAALTTTQVIDMVLQSRYSGLVVDPSGPSIAVPRSVLAG</sequence>
<proteinExistence type="predicted"/>
<accession>A0A653FM21</accession>
<dbReference type="KEGG" id="msh:LI98_06550"/>
<feature type="domain" description="SseB protein N-terminal" evidence="1">
    <location>
        <begin position="10"/>
        <end position="129"/>
    </location>
</feature>
<dbReference type="GeneID" id="93456159"/>
<dbReference type="RefSeq" id="WP_011727595.1">
    <property type="nucleotide sequence ID" value="NZ_CP009495.1"/>
</dbReference>